<reference evidence="2" key="1">
    <citation type="journal article" date="2019" name="Int. J. Syst. Evol. Microbiol.">
        <title>The Global Catalogue of Microorganisms (GCM) 10K type strain sequencing project: providing services to taxonomists for standard genome sequencing and annotation.</title>
        <authorList>
            <consortium name="The Broad Institute Genomics Platform"/>
            <consortium name="The Broad Institute Genome Sequencing Center for Infectious Disease"/>
            <person name="Wu L."/>
            <person name="Ma J."/>
        </authorList>
    </citation>
    <scope>NUCLEOTIDE SEQUENCE [LARGE SCALE GENOMIC DNA]</scope>
    <source>
        <strain evidence="2">JCM 6242</strain>
    </source>
</reference>
<gene>
    <name evidence="1" type="ORF">GCM10010517_01240</name>
</gene>
<evidence type="ECO:0000313" key="1">
    <source>
        <dbReference type="EMBL" id="GAA2844934.1"/>
    </source>
</evidence>
<dbReference type="EMBL" id="BAAAVI010000001">
    <property type="protein sequence ID" value="GAA2844934.1"/>
    <property type="molecule type" value="Genomic_DNA"/>
</dbReference>
<sequence length="71" mass="8184">MISFAKVAEYQRRGAVRFHAVIRLDGEELRISHQLSRVRGRLLHRERTKTENSTDSLPLLGLCVSALRGRR</sequence>
<keyword evidence="2" id="KW-1185">Reference proteome</keyword>
<dbReference type="Pfam" id="PF20199">
    <property type="entry name" value="RepSA"/>
    <property type="match status" value="1"/>
</dbReference>
<evidence type="ECO:0000313" key="2">
    <source>
        <dbReference type="Proteomes" id="UP001500831"/>
    </source>
</evidence>
<protein>
    <submittedName>
        <fullName evidence="1">Uncharacterized protein</fullName>
    </submittedName>
</protein>
<name>A0ABP6I5N5_9ACTN</name>
<accession>A0ABP6I5N5</accession>
<organism evidence="1 2">
    <name type="scientific">Streptosporangium fragile</name>
    <dbReference type="NCBI Taxonomy" id="46186"/>
    <lineage>
        <taxon>Bacteria</taxon>
        <taxon>Bacillati</taxon>
        <taxon>Actinomycetota</taxon>
        <taxon>Actinomycetes</taxon>
        <taxon>Streptosporangiales</taxon>
        <taxon>Streptosporangiaceae</taxon>
        <taxon>Streptosporangium</taxon>
    </lineage>
</organism>
<comment type="caution">
    <text evidence="1">The sequence shown here is derived from an EMBL/GenBank/DDBJ whole genome shotgun (WGS) entry which is preliminary data.</text>
</comment>
<dbReference type="InterPro" id="IPR046828">
    <property type="entry name" value="RepSA"/>
</dbReference>
<dbReference type="Proteomes" id="UP001500831">
    <property type="component" value="Unassembled WGS sequence"/>
</dbReference>
<proteinExistence type="predicted"/>